<dbReference type="Proteomes" id="UP000001962">
    <property type="component" value="Chromosome"/>
</dbReference>
<dbReference type="PANTHER" id="PTHR40031">
    <property type="entry name" value="HYPOTHETICAL MEMBRANE SPANNING PROTEIN"/>
    <property type="match status" value="1"/>
</dbReference>
<feature type="transmembrane region" description="Helical" evidence="1">
    <location>
        <begin position="165"/>
        <end position="185"/>
    </location>
</feature>
<feature type="transmembrane region" description="Helical" evidence="1">
    <location>
        <begin position="63"/>
        <end position="85"/>
    </location>
</feature>
<evidence type="ECO:0000313" key="3">
    <source>
        <dbReference type="Proteomes" id="UP000001962"/>
    </source>
</evidence>
<organism evidence="2 3">
    <name type="scientific">Alkalilimnicola ehrlichii (strain ATCC BAA-1101 / DSM 17681 / MLHE-1)</name>
    <dbReference type="NCBI Taxonomy" id="187272"/>
    <lineage>
        <taxon>Bacteria</taxon>
        <taxon>Pseudomonadati</taxon>
        <taxon>Pseudomonadota</taxon>
        <taxon>Gammaproteobacteria</taxon>
        <taxon>Chromatiales</taxon>
        <taxon>Ectothiorhodospiraceae</taxon>
        <taxon>Alkalilimnicola</taxon>
    </lineage>
</organism>
<keyword evidence="1" id="KW-0812">Transmembrane</keyword>
<protein>
    <submittedName>
        <fullName evidence="2">Membrane-bound metal-dependent hydrolase</fullName>
    </submittedName>
</protein>
<dbReference type="HOGENOM" id="CLU_067817_1_1_6"/>
<reference evidence="3" key="1">
    <citation type="submission" date="2006-08" db="EMBL/GenBank/DDBJ databases">
        <title>Complete sequence of Alkalilimnicola ehrilichei MLHE-1.</title>
        <authorList>
            <person name="Copeland A."/>
            <person name="Lucas S."/>
            <person name="Lapidus A."/>
            <person name="Barry K."/>
            <person name="Detter J.C."/>
            <person name="Glavina del Rio T."/>
            <person name="Hammon N."/>
            <person name="Israni S."/>
            <person name="Dalin E."/>
            <person name="Tice H."/>
            <person name="Pitluck S."/>
            <person name="Sims D."/>
            <person name="Brettin T."/>
            <person name="Bruce D."/>
            <person name="Han C."/>
            <person name="Tapia R."/>
            <person name="Gilna P."/>
            <person name="Schmutz J."/>
            <person name="Larimer F."/>
            <person name="Land M."/>
            <person name="Hauser L."/>
            <person name="Kyrpides N."/>
            <person name="Mikhailova N."/>
            <person name="Oremland R.S."/>
            <person name="Hoeft S.E."/>
            <person name="Switzer-Blum J."/>
            <person name="Kulp T."/>
            <person name="King G."/>
            <person name="Tabita R."/>
            <person name="Witte B."/>
            <person name="Santini J.M."/>
            <person name="Basu P."/>
            <person name="Hollibaugh J.T."/>
            <person name="Xie G."/>
            <person name="Stolz J.F."/>
            <person name="Richardson P."/>
        </authorList>
    </citation>
    <scope>NUCLEOTIDE SEQUENCE [LARGE SCALE GENOMIC DNA]</scope>
    <source>
        <strain evidence="3">ATCC BAA-1101 / DSM 17681 / MLHE-1</strain>
    </source>
</reference>
<feature type="transmembrane region" description="Helical" evidence="1">
    <location>
        <begin position="97"/>
        <end position="119"/>
    </location>
</feature>
<sequence length="347" mass="39036">MDTLTHAISGAVAARALPASRRAAAPSLRERTWAGFVAGASPDIDFLLRVLDPLVYLNLHRGVTHSLLLLPLWAALLAVVFARVAPRLGGGRYGWRAWYAAAAVALLVHILGDLITSYGTQLLAPFSSHGFAWNTTFIIDPWFSGLLLGGLILSLYWRPIPMARVTLLVVAALVAFQAVMMRQALDQGQRYVEAQGLEQAEVRAWPQPFSPFNWKVSVTLDRGHYLSYLNLRQRGPTPPAPPLPGALRDLWEAYRPLDEQEWRYFPRFGEGDEFRQAEAAWSDPAFADFRRFAGLPAVYRVRDDCVAFQDLRFHLPGLRTPFRYGLCDVGDDPYLVRYQDGEFIRIR</sequence>
<dbReference type="AlphaFoldDB" id="Q0ACJ1"/>
<keyword evidence="1" id="KW-1133">Transmembrane helix</keyword>
<dbReference type="RefSeq" id="WP_011627842.1">
    <property type="nucleotide sequence ID" value="NC_008340.1"/>
</dbReference>
<accession>Q0ACJ1</accession>
<gene>
    <name evidence="2" type="ordered locus">Mlg_0089</name>
</gene>
<feature type="transmembrane region" description="Helical" evidence="1">
    <location>
        <begin position="131"/>
        <end position="153"/>
    </location>
</feature>
<dbReference type="InterPro" id="IPR007404">
    <property type="entry name" value="YdjM-like"/>
</dbReference>
<proteinExistence type="predicted"/>
<dbReference type="EMBL" id="CP000453">
    <property type="protein sequence ID" value="ABI55446.1"/>
    <property type="molecule type" value="Genomic_DNA"/>
</dbReference>
<keyword evidence="3" id="KW-1185">Reference proteome</keyword>
<keyword evidence="1" id="KW-0472">Membrane</keyword>
<dbReference type="PANTHER" id="PTHR40031:SF1">
    <property type="entry name" value="MEMBRANE-BOUND METAL-DEPENDENT HYDROLASE"/>
    <property type="match status" value="1"/>
</dbReference>
<dbReference type="eggNOG" id="COG1988">
    <property type="taxonomic scope" value="Bacteria"/>
</dbReference>
<dbReference type="KEGG" id="aeh:Mlg_0089"/>
<dbReference type="GO" id="GO:0016787">
    <property type="term" value="F:hydrolase activity"/>
    <property type="evidence" value="ECO:0007669"/>
    <property type="project" value="UniProtKB-KW"/>
</dbReference>
<dbReference type="InterPro" id="IPR053170">
    <property type="entry name" value="Transcription_regulator"/>
</dbReference>
<dbReference type="OrthoDB" id="9781927at2"/>
<evidence type="ECO:0000313" key="2">
    <source>
        <dbReference type="EMBL" id="ABI55446.1"/>
    </source>
</evidence>
<dbReference type="Pfam" id="PF04307">
    <property type="entry name" value="YdjM"/>
    <property type="match status" value="1"/>
</dbReference>
<evidence type="ECO:0000256" key="1">
    <source>
        <dbReference type="SAM" id="Phobius"/>
    </source>
</evidence>
<keyword evidence="2" id="KW-0378">Hydrolase</keyword>
<name>Q0ACJ1_ALKEH</name>